<comment type="similarity">
    <text evidence="1">Belongs to the cytochrome P450 family.</text>
</comment>
<dbReference type="PANTHER" id="PTHR24305:SF166">
    <property type="entry name" value="CYTOCHROME P450 12A4, MITOCHONDRIAL-RELATED"/>
    <property type="match status" value="1"/>
</dbReference>
<protein>
    <recommendedName>
        <fullName evidence="4">Cytochrome P450</fullName>
    </recommendedName>
</protein>
<dbReference type="InterPro" id="IPR001128">
    <property type="entry name" value="Cyt_P450"/>
</dbReference>
<dbReference type="Gene3D" id="1.10.630.10">
    <property type="entry name" value="Cytochrome P450"/>
    <property type="match status" value="1"/>
</dbReference>
<dbReference type="PANTHER" id="PTHR24305">
    <property type="entry name" value="CYTOCHROME P450"/>
    <property type="match status" value="1"/>
</dbReference>
<dbReference type="GO" id="GO:0016705">
    <property type="term" value="F:oxidoreductase activity, acting on paired donors, with incorporation or reduction of molecular oxygen"/>
    <property type="evidence" value="ECO:0007669"/>
    <property type="project" value="InterPro"/>
</dbReference>
<dbReference type="SUPFAM" id="SSF48264">
    <property type="entry name" value="Cytochrome P450"/>
    <property type="match status" value="1"/>
</dbReference>
<dbReference type="InterPro" id="IPR050121">
    <property type="entry name" value="Cytochrome_P450_monoxygenase"/>
</dbReference>
<evidence type="ECO:0000313" key="3">
    <source>
        <dbReference type="Proteomes" id="UP001274830"/>
    </source>
</evidence>
<evidence type="ECO:0000256" key="1">
    <source>
        <dbReference type="ARBA" id="ARBA00010617"/>
    </source>
</evidence>
<proteinExistence type="inferred from homology"/>
<dbReference type="AlphaFoldDB" id="A0AAE1C6E4"/>
<dbReference type="GO" id="GO:0020037">
    <property type="term" value="F:heme binding"/>
    <property type="evidence" value="ECO:0007669"/>
    <property type="project" value="InterPro"/>
</dbReference>
<dbReference type="Pfam" id="PF00067">
    <property type="entry name" value="p450"/>
    <property type="match status" value="1"/>
</dbReference>
<dbReference type="GO" id="GO:0005506">
    <property type="term" value="F:iron ion binding"/>
    <property type="evidence" value="ECO:0007669"/>
    <property type="project" value="InterPro"/>
</dbReference>
<reference evidence="2" key="1">
    <citation type="submission" date="2023-07" db="EMBL/GenBank/DDBJ databases">
        <title>Black Yeasts Isolated from many extreme environments.</title>
        <authorList>
            <person name="Coleine C."/>
            <person name="Stajich J.E."/>
            <person name="Selbmann L."/>
        </authorList>
    </citation>
    <scope>NUCLEOTIDE SEQUENCE</scope>
    <source>
        <strain evidence="2">CCFEE 5485</strain>
    </source>
</reference>
<gene>
    <name evidence="2" type="ORF">LTR78_000270</name>
</gene>
<evidence type="ECO:0000313" key="2">
    <source>
        <dbReference type="EMBL" id="KAK3679893.1"/>
    </source>
</evidence>
<accession>A0AAE1C6E4</accession>
<keyword evidence="3" id="KW-1185">Reference proteome</keyword>
<comment type="caution">
    <text evidence="2">The sequence shown here is derived from an EMBL/GenBank/DDBJ whole genome shotgun (WGS) entry which is preliminary data.</text>
</comment>
<name>A0AAE1C6E4_9PEZI</name>
<dbReference type="InterPro" id="IPR036396">
    <property type="entry name" value="Cyt_P450_sf"/>
</dbReference>
<dbReference type="EMBL" id="JAUTXT010000001">
    <property type="protein sequence ID" value="KAK3679893.1"/>
    <property type="molecule type" value="Genomic_DNA"/>
</dbReference>
<evidence type="ECO:0008006" key="4">
    <source>
        <dbReference type="Google" id="ProtNLM"/>
    </source>
</evidence>
<dbReference type="Proteomes" id="UP001274830">
    <property type="component" value="Unassembled WGS sequence"/>
</dbReference>
<organism evidence="2 3">
    <name type="scientific">Recurvomyces mirabilis</name>
    <dbReference type="NCBI Taxonomy" id="574656"/>
    <lineage>
        <taxon>Eukaryota</taxon>
        <taxon>Fungi</taxon>
        <taxon>Dikarya</taxon>
        <taxon>Ascomycota</taxon>
        <taxon>Pezizomycotina</taxon>
        <taxon>Dothideomycetes</taxon>
        <taxon>Dothideomycetidae</taxon>
        <taxon>Mycosphaerellales</taxon>
        <taxon>Teratosphaeriaceae</taxon>
        <taxon>Recurvomyces</taxon>
    </lineage>
</organism>
<sequence length="351" mass="39231">MPSLILLAGLLTGAYFSTFIYALLRNLFLARKTGFPSIIIPWDQNHIVWMILSVPLRPKLKQWLPTQSFDRLTLAIYGWDNSPVRKSYMHVGCGRLEFWTADPESTTEILRRPGSFEQVGLVDMLLARFGHSLLTSNGEKWAKQRKIVAGVINERVSKAVFAESIQQTDGLLREVCSVSDHGTETTKLFDMMKKITMNVLSGATMRRSVPFNDTEPEKPQAGFKLTYVEAIKVLVKAIAGPMALPRWFLFGYPSFMPGFEFIRSLGHAVDEFPVHTKALLQEGRQRSRTAKDGQISRSIISQLLQASADSGKGEALTEEETVGNIFIFTVAGFDTTANTLSHALVLLARYP</sequence>
<dbReference type="GO" id="GO:0004497">
    <property type="term" value="F:monooxygenase activity"/>
    <property type="evidence" value="ECO:0007669"/>
    <property type="project" value="InterPro"/>
</dbReference>